<dbReference type="EMBL" id="LAZR01004265">
    <property type="protein sequence ID" value="KKN10204.1"/>
    <property type="molecule type" value="Genomic_DNA"/>
</dbReference>
<dbReference type="AlphaFoldDB" id="A0A0F9MWW6"/>
<gene>
    <name evidence="1" type="ORF">LCGC14_1038860</name>
</gene>
<reference evidence="1" key="1">
    <citation type="journal article" date="2015" name="Nature">
        <title>Complex archaea that bridge the gap between prokaryotes and eukaryotes.</title>
        <authorList>
            <person name="Spang A."/>
            <person name="Saw J.H."/>
            <person name="Jorgensen S.L."/>
            <person name="Zaremba-Niedzwiedzka K."/>
            <person name="Martijn J."/>
            <person name="Lind A.E."/>
            <person name="van Eijk R."/>
            <person name="Schleper C."/>
            <person name="Guy L."/>
            <person name="Ettema T.J."/>
        </authorList>
    </citation>
    <scope>NUCLEOTIDE SEQUENCE</scope>
</reference>
<proteinExistence type="predicted"/>
<name>A0A0F9MWW6_9ZZZZ</name>
<accession>A0A0F9MWW6</accession>
<evidence type="ECO:0000313" key="1">
    <source>
        <dbReference type="EMBL" id="KKN10204.1"/>
    </source>
</evidence>
<protein>
    <submittedName>
        <fullName evidence="1">Uncharacterized protein</fullName>
    </submittedName>
</protein>
<organism evidence="1">
    <name type="scientific">marine sediment metagenome</name>
    <dbReference type="NCBI Taxonomy" id="412755"/>
    <lineage>
        <taxon>unclassified sequences</taxon>
        <taxon>metagenomes</taxon>
        <taxon>ecological metagenomes</taxon>
    </lineage>
</organism>
<comment type="caution">
    <text evidence="1">The sequence shown here is derived from an EMBL/GenBank/DDBJ whole genome shotgun (WGS) entry which is preliminary data.</text>
</comment>
<sequence>MMADNIKVVQNPDDIEIEGVEEFYLAAVFAGTDSAQLKITRRGVSTDMLGVLASKLRVMYEVEQGAQHQALLMQLAERAKMEDISVPPGVKKRTRGH</sequence>